<dbReference type="AlphaFoldDB" id="A0A7X2GZ64"/>
<evidence type="ECO:0000313" key="2">
    <source>
        <dbReference type="Proteomes" id="UP000486297"/>
    </source>
</evidence>
<sequence length="162" mass="18781">MIKYYKDGYSPWAVAPDGTLLLMMAEQMVDRFELDSNPWLPCLIAKDLSIKLYKHADLKFLPCIYKEGLSSSNTIHIRLRVRDEYLDLENPIRKQLLEWENSHARDRFDWGSIKTVLNAGPVLLTTFDDKVALSAGVEVWDLSLTRRTFFRVPAFLLVEDTN</sequence>
<gene>
    <name evidence="1" type="ORF">GJU80_08905</name>
</gene>
<evidence type="ECO:0000313" key="1">
    <source>
        <dbReference type="EMBL" id="MRN38590.1"/>
    </source>
</evidence>
<comment type="caution">
    <text evidence="1">The sequence shown here is derived from an EMBL/GenBank/DDBJ whole genome shotgun (WGS) entry which is preliminary data.</text>
</comment>
<reference evidence="1" key="1">
    <citation type="journal article" name="Emerg. Infect. Dis.">
        <title>Two cases of a newly characterized neisseria species.</title>
        <authorList>
            <person name="Mustapha M."/>
            <person name="Lemos A.P.S."/>
            <person name="Harrison L.H."/>
            <person name="Vantyne D."/>
            <person name="Sacchi C.T."/>
        </authorList>
    </citation>
    <scope>NUCLEOTIDE SEQUENCE</scope>
    <source>
        <strain evidence="1">N.95.16</strain>
    </source>
</reference>
<dbReference type="Proteomes" id="UP000486297">
    <property type="component" value="Unassembled WGS sequence"/>
</dbReference>
<proteinExistence type="predicted"/>
<keyword evidence="2" id="KW-1185">Reference proteome</keyword>
<dbReference type="RefSeq" id="WP_095502958.1">
    <property type="nucleotide sequence ID" value="NZ_WJXO01000001.1"/>
</dbReference>
<organism evidence="1 2">
    <name type="scientific">Neisseria brasiliensis</name>
    <dbReference type="NCBI Taxonomy" id="2666100"/>
    <lineage>
        <taxon>Bacteria</taxon>
        <taxon>Pseudomonadati</taxon>
        <taxon>Pseudomonadota</taxon>
        <taxon>Betaproteobacteria</taxon>
        <taxon>Neisseriales</taxon>
        <taxon>Neisseriaceae</taxon>
        <taxon>Neisseria</taxon>
    </lineage>
</organism>
<name>A0A7X2GZ64_9NEIS</name>
<protein>
    <submittedName>
        <fullName evidence="1">Uncharacterized protein</fullName>
    </submittedName>
</protein>
<dbReference type="EMBL" id="WJXO01000001">
    <property type="protein sequence ID" value="MRN38590.1"/>
    <property type="molecule type" value="Genomic_DNA"/>
</dbReference>
<accession>A0A7X2GZ64</accession>